<dbReference type="Proteomes" id="UP000297872">
    <property type="component" value="Unassembled WGS sequence"/>
</dbReference>
<organism evidence="1 2">
    <name type="scientific">Segatella hominis</name>
    <dbReference type="NCBI Taxonomy" id="2518605"/>
    <lineage>
        <taxon>Bacteria</taxon>
        <taxon>Pseudomonadati</taxon>
        <taxon>Bacteroidota</taxon>
        <taxon>Bacteroidia</taxon>
        <taxon>Bacteroidales</taxon>
        <taxon>Prevotellaceae</taxon>
        <taxon>Segatella</taxon>
    </lineage>
</organism>
<reference evidence="1 2" key="1">
    <citation type="submission" date="2019-02" db="EMBL/GenBank/DDBJ databases">
        <title>Draft Genome Sequence of the Prevotella sp. BCRC 81118, Isolated from Human Feces.</title>
        <authorList>
            <person name="Huang C.-H."/>
        </authorList>
    </citation>
    <scope>NUCLEOTIDE SEQUENCE [LARGE SCALE GENOMIC DNA]</scope>
    <source>
        <strain evidence="1 2">BCRC 81118</strain>
    </source>
</reference>
<dbReference type="GeneID" id="302997095"/>
<proteinExistence type="predicted"/>
<keyword evidence="2" id="KW-1185">Reference proteome</keyword>
<evidence type="ECO:0000313" key="1">
    <source>
        <dbReference type="EMBL" id="TFH76395.1"/>
    </source>
</evidence>
<dbReference type="AlphaFoldDB" id="A0A4Y8V5K7"/>
<dbReference type="EMBL" id="SGVY01000045">
    <property type="protein sequence ID" value="TFH76395.1"/>
    <property type="molecule type" value="Genomic_DNA"/>
</dbReference>
<evidence type="ECO:0000313" key="2">
    <source>
        <dbReference type="Proteomes" id="UP000297872"/>
    </source>
</evidence>
<accession>A0A4Y8V5K7</accession>
<dbReference type="RefSeq" id="WP_167639523.1">
    <property type="nucleotide sequence ID" value="NZ_SGVY01000045.1"/>
</dbReference>
<comment type="caution">
    <text evidence="1">The sequence shown here is derived from an EMBL/GenBank/DDBJ whole genome shotgun (WGS) entry which is preliminary data.</text>
</comment>
<protein>
    <submittedName>
        <fullName evidence="1">Uncharacterized protein</fullName>
    </submittedName>
</protein>
<name>A0A4Y8V5K7_9BACT</name>
<sequence>MDAKYSFSLNIVMQTMVNGMATDSLPENKENLCRNRKQTDNNMATKDGFIIRPIKKMDNA</sequence>
<gene>
    <name evidence="1" type="ORF">EXN75_13440</name>
</gene>